<dbReference type="GO" id="GO:0005576">
    <property type="term" value="C:extracellular region"/>
    <property type="evidence" value="ECO:0007669"/>
    <property type="project" value="UniProtKB-SubCell"/>
</dbReference>
<keyword evidence="7" id="KW-1185">Reference proteome</keyword>
<feature type="chain" id="PRO_5042564130" evidence="6">
    <location>
        <begin position="20"/>
        <end position="338"/>
    </location>
</feature>
<dbReference type="AlphaFoldDB" id="A0AAJ7TIN7"/>
<evidence type="ECO:0000256" key="6">
    <source>
        <dbReference type="SAM" id="SignalP"/>
    </source>
</evidence>
<dbReference type="GO" id="GO:0007268">
    <property type="term" value="P:chemical synaptic transmission"/>
    <property type="evidence" value="ECO:0007669"/>
    <property type="project" value="TreeGrafter"/>
</dbReference>
<evidence type="ECO:0000256" key="1">
    <source>
        <dbReference type="ARBA" id="ARBA00004613"/>
    </source>
</evidence>
<sequence>MNHLLALTLASLCVTATRGQSCQEECVTCDHLARQAAAFSSLVCILECEGSVASSSTWRWCREAVHVLATRDAALAHALRAWGGRGGGVEGDPATLVAGTSSGIVKRYGGFMRKGKKLHSASSKAANDKRFSVFSERDGDDLQKMEEAMDAALGDLQAASAAAAAGNAAGAEANGALVESKRYGGFFRRQRSDDEQQQQQQQEEAAAAEEERDEDDDDGGEGNANSSSSSGGVVVSDAAAEGEAAGAREGAGRRHEVEKRYGGFMRRLGRPSKKEGGRYKSILRQYMDLQEPGVGVTSEELTEEEDLQQQQQRLRHHHQQQQQVEEDDKKRFVGFARS</sequence>
<dbReference type="InterPro" id="IPR006024">
    <property type="entry name" value="Opioid_neupept"/>
</dbReference>
<accession>A0AAJ7TIN7</accession>
<protein>
    <submittedName>
        <fullName evidence="8">Proenkephalin-A-like</fullName>
    </submittedName>
</protein>
<dbReference type="KEGG" id="pmrn:116946631"/>
<keyword evidence="6" id="KW-0732">Signal</keyword>
<dbReference type="GO" id="GO:0043679">
    <property type="term" value="C:axon terminus"/>
    <property type="evidence" value="ECO:0007669"/>
    <property type="project" value="TreeGrafter"/>
</dbReference>
<evidence type="ECO:0000313" key="8">
    <source>
        <dbReference type="RefSeq" id="XP_032817620.1"/>
    </source>
</evidence>
<evidence type="ECO:0000256" key="5">
    <source>
        <dbReference type="SAM" id="MobiDB-lite"/>
    </source>
</evidence>
<dbReference type="PANTHER" id="PTHR11438">
    <property type="entry name" value="PROENKEPHALIN"/>
    <property type="match status" value="1"/>
</dbReference>
<feature type="region of interest" description="Disordered" evidence="5">
    <location>
        <begin position="290"/>
        <end position="338"/>
    </location>
</feature>
<dbReference type="GO" id="GO:0030425">
    <property type="term" value="C:dendrite"/>
    <property type="evidence" value="ECO:0007669"/>
    <property type="project" value="TreeGrafter"/>
</dbReference>
<evidence type="ECO:0000313" key="7">
    <source>
        <dbReference type="Proteomes" id="UP001318040"/>
    </source>
</evidence>
<keyword evidence="3" id="KW-0964">Secreted</keyword>
<dbReference type="GO" id="GO:0043025">
    <property type="term" value="C:neuronal cell body"/>
    <property type="evidence" value="ECO:0007669"/>
    <property type="project" value="TreeGrafter"/>
</dbReference>
<evidence type="ECO:0000256" key="3">
    <source>
        <dbReference type="ARBA" id="ARBA00022525"/>
    </source>
</evidence>
<feature type="compositionally biased region" description="Acidic residues" evidence="5">
    <location>
        <begin position="206"/>
        <end position="220"/>
    </location>
</feature>
<evidence type="ECO:0000256" key="4">
    <source>
        <dbReference type="ARBA" id="ARBA00023157"/>
    </source>
</evidence>
<dbReference type="PRINTS" id="PR01028">
    <property type="entry name" value="OPIOIDPRCRSR"/>
</dbReference>
<evidence type="ECO:0000256" key="2">
    <source>
        <dbReference type="ARBA" id="ARBA00008543"/>
    </source>
</evidence>
<feature type="compositionally biased region" description="Basic and acidic residues" evidence="5">
    <location>
        <begin position="250"/>
        <end position="261"/>
    </location>
</feature>
<keyword evidence="4" id="KW-1015">Disulfide bond</keyword>
<dbReference type="GO" id="GO:0031628">
    <property type="term" value="F:opioid receptor binding"/>
    <property type="evidence" value="ECO:0007669"/>
    <property type="project" value="TreeGrafter"/>
</dbReference>
<proteinExistence type="inferred from homology"/>
<dbReference type="RefSeq" id="XP_032817620.1">
    <property type="nucleotide sequence ID" value="XM_032961729.1"/>
</dbReference>
<dbReference type="GO" id="GO:0005886">
    <property type="term" value="C:plasma membrane"/>
    <property type="evidence" value="ECO:0007669"/>
    <property type="project" value="TreeGrafter"/>
</dbReference>
<comment type="similarity">
    <text evidence="2">Belongs to the opioid neuropeptide precursor family.</text>
</comment>
<name>A0AAJ7TIN7_PETMA</name>
<gene>
    <name evidence="8" type="primary">LOC116946631</name>
</gene>
<organism evidence="7 8">
    <name type="scientific">Petromyzon marinus</name>
    <name type="common">Sea lamprey</name>
    <dbReference type="NCBI Taxonomy" id="7757"/>
    <lineage>
        <taxon>Eukaryota</taxon>
        <taxon>Metazoa</taxon>
        <taxon>Chordata</taxon>
        <taxon>Craniata</taxon>
        <taxon>Vertebrata</taxon>
        <taxon>Cyclostomata</taxon>
        <taxon>Hyperoartia</taxon>
        <taxon>Petromyzontiformes</taxon>
        <taxon>Petromyzontidae</taxon>
        <taxon>Petromyzon</taxon>
    </lineage>
</organism>
<reference evidence="8" key="1">
    <citation type="submission" date="2025-08" db="UniProtKB">
        <authorList>
            <consortium name="RefSeq"/>
        </authorList>
    </citation>
    <scope>IDENTIFICATION</scope>
    <source>
        <tissue evidence="8">Sperm</tissue>
    </source>
</reference>
<dbReference type="Proteomes" id="UP001318040">
    <property type="component" value="Chromosome 27"/>
</dbReference>
<dbReference type="GO" id="GO:0007218">
    <property type="term" value="P:neuropeptide signaling pathway"/>
    <property type="evidence" value="ECO:0007669"/>
    <property type="project" value="InterPro"/>
</dbReference>
<comment type="subcellular location">
    <subcellularLocation>
        <location evidence="1">Secreted</location>
    </subcellularLocation>
</comment>
<dbReference type="Pfam" id="PF01160">
    <property type="entry name" value="Opiods_neuropep"/>
    <property type="match status" value="1"/>
</dbReference>
<dbReference type="GO" id="GO:0007600">
    <property type="term" value="P:sensory perception"/>
    <property type="evidence" value="ECO:0007669"/>
    <property type="project" value="TreeGrafter"/>
</dbReference>
<feature type="region of interest" description="Disordered" evidence="5">
    <location>
        <begin position="189"/>
        <end position="277"/>
    </location>
</feature>
<feature type="compositionally biased region" description="Low complexity" evidence="5">
    <location>
        <begin position="223"/>
        <end position="248"/>
    </location>
</feature>
<feature type="signal peptide" evidence="6">
    <location>
        <begin position="1"/>
        <end position="19"/>
    </location>
</feature>